<proteinExistence type="predicted"/>
<sequence length="96" mass="10349">MKKDSIITGIVIGIVAPFIGIYLFYLWKARSARFADFLDVVLHTATLLTAAISFALLANAAAFTIALNTKKDKTAKGIFATTLVLAIPAILYKIFG</sequence>
<comment type="caution">
    <text evidence="2">The sequence shown here is derived from an EMBL/GenBank/DDBJ whole genome shotgun (WGS) entry which is preliminary data.</text>
</comment>
<dbReference type="EMBL" id="JADWYR010000002">
    <property type="protein sequence ID" value="MBG9378363.1"/>
    <property type="molecule type" value="Genomic_DNA"/>
</dbReference>
<feature type="transmembrane region" description="Helical" evidence="1">
    <location>
        <begin position="78"/>
        <end position="95"/>
    </location>
</feature>
<organism evidence="2 3">
    <name type="scientific">Panacibacter microcysteis</name>
    <dbReference type="NCBI Taxonomy" id="2793269"/>
    <lineage>
        <taxon>Bacteria</taxon>
        <taxon>Pseudomonadati</taxon>
        <taxon>Bacteroidota</taxon>
        <taxon>Chitinophagia</taxon>
        <taxon>Chitinophagales</taxon>
        <taxon>Chitinophagaceae</taxon>
        <taxon>Panacibacter</taxon>
    </lineage>
</organism>
<reference evidence="2" key="1">
    <citation type="submission" date="2020-11" db="EMBL/GenBank/DDBJ databases">
        <title>Bacterial whole genome sequence for Panacibacter sp. DH6.</title>
        <authorList>
            <person name="Le V."/>
            <person name="Ko S."/>
            <person name="Ahn C.-Y."/>
            <person name="Oh H.-M."/>
        </authorList>
    </citation>
    <scope>NUCLEOTIDE SEQUENCE</scope>
    <source>
        <strain evidence="2">DH6</strain>
    </source>
</reference>
<keyword evidence="1" id="KW-0472">Membrane</keyword>
<evidence type="ECO:0000313" key="2">
    <source>
        <dbReference type="EMBL" id="MBG9378363.1"/>
    </source>
</evidence>
<keyword evidence="3" id="KW-1185">Reference proteome</keyword>
<dbReference type="AlphaFoldDB" id="A0A931GZW4"/>
<name>A0A931GZW4_9BACT</name>
<feature type="transmembrane region" description="Helical" evidence="1">
    <location>
        <begin position="7"/>
        <end position="27"/>
    </location>
</feature>
<feature type="transmembrane region" description="Helical" evidence="1">
    <location>
        <begin position="47"/>
        <end position="66"/>
    </location>
</feature>
<keyword evidence="1" id="KW-0812">Transmembrane</keyword>
<protein>
    <submittedName>
        <fullName evidence="2">Uncharacterized protein</fullName>
    </submittedName>
</protein>
<dbReference type="RefSeq" id="WP_196992400.1">
    <property type="nucleotide sequence ID" value="NZ_JADWYR010000002.1"/>
</dbReference>
<accession>A0A931GZW4</accession>
<evidence type="ECO:0000256" key="1">
    <source>
        <dbReference type="SAM" id="Phobius"/>
    </source>
</evidence>
<keyword evidence="1" id="KW-1133">Transmembrane helix</keyword>
<dbReference type="Proteomes" id="UP000628448">
    <property type="component" value="Unassembled WGS sequence"/>
</dbReference>
<gene>
    <name evidence="2" type="ORF">I5907_19145</name>
</gene>
<evidence type="ECO:0000313" key="3">
    <source>
        <dbReference type="Proteomes" id="UP000628448"/>
    </source>
</evidence>